<gene>
    <name evidence="1" type="ORF">V2W30_32615</name>
</gene>
<dbReference type="EMBL" id="CP146022">
    <property type="protein sequence ID" value="WWQ67614.1"/>
    <property type="molecule type" value="Genomic_DNA"/>
</dbReference>
<evidence type="ECO:0000313" key="1">
    <source>
        <dbReference type="EMBL" id="WWQ67614.1"/>
    </source>
</evidence>
<accession>A0ACD5AKB8</accession>
<organism evidence="1 2">
    <name type="scientific">Streptomyces citrinus</name>
    <dbReference type="NCBI Taxonomy" id="3118173"/>
    <lineage>
        <taxon>Bacteria</taxon>
        <taxon>Bacillati</taxon>
        <taxon>Actinomycetota</taxon>
        <taxon>Actinomycetes</taxon>
        <taxon>Kitasatosporales</taxon>
        <taxon>Streptomycetaceae</taxon>
        <taxon>Streptomyces</taxon>
    </lineage>
</organism>
<sequence>MAHAYIEGVALDAMRPAPAGVPARSRTPGRDQVAMWRISGALGHHRRVCPHTASVLADATSTVTGAPDPDEPGITRVR</sequence>
<protein>
    <submittedName>
        <fullName evidence="1">Uncharacterized protein</fullName>
    </submittedName>
</protein>
<name>A0ACD5AKB8_9ACTN</name>
<reference evidence="1" key="1">
    <citation type="journal article" date="2025" name="Int. J. Syst. Evol. Microbiol.">
        <title>Streptomyces citrinus sp. nov., with yellow diffusible pigment.</title>
        <authorList>
            <person name="He Y."/>
            <person name="Yang E."/>
            <person name="Xu J."/>
            <person name="Sun Y."/>
            <person name="Sun L."/>
        </authorList>
    </citation>
    <scope>NUCLEOTIDE SEQUENCE</scope>
    <source>
        <strain evidence="1">Q6</strain>
    </source>
</reference>
<evidence type="ECO:0000313" key="2">
    <source>
        <dbReference type="Proteomes" id="UP001432251"/>
    </source>
</evidence>
<proteinExistence type="predicted"/>
<dbReference type="Proteomes" id="UP001432251">
    <property type="component" value="Chromosome"/>
</dbReference>
<keyword evidence="2" id="KW-1185">Reference proteome</keyword>